<accession>A0A849SLT3</accession>
<dbReference type="PANTHER" id="PTHR30386:SF26">
    <property type="entry name" value="TRANSPORT PROTEIN COMB"/>
    <property type="match status" value="1"/>
</dbReference>
<evidence type="ECO:0000256" key="2">
    <source>
        <dbReference type="ARBA" id="ARBA00022692"/>
    </source>
</evidence>
<keyword evidence="4 6" id="KW-0472">Membrane</keyword>
<feature type="coiled-coil region" evidence="5">
    <location>
        <begin position="209"/>
        <end position="236"/>
    </location>
</feature>
<name>A0A849SLT3_UNCEI</name>
<evidence type="ECO:0000313" key="7">
    <source>
        <dbReference type="EMBL" id="NOT32855.1"/>
    </source>
</evidence>
<organism evidence="7 8">
    <name type="scientific">Eiseniibacteriota bacterium</name>
    <dbReference type="NCBI Taxonomy" id="2212470"/>
    <lineage>
        <taxon>Bacteria</taxon>
        <taxon>Candidatus Eiseniibacteriota</taxon>
    </lineage>
</organism>
<dbReference type="InterPro" id="IPR050739">
    <property type="entry name" value="MFP"/>
</dbReference>
<evidence type="ECO:0000313" key="8">
    <source>
        <dbReference type="Proteomes" id="UP000580839"/>
    </source>
</evidence>
<evidence type="ECO:0008006" key="9">
    <source>
        <dbReference type="Google" id="ProtNLM"/>
    </source>
</evidence>
<proteinExistence type="predicted"/>
<dbReference type="AlphaFoldDB" id="A0A849SLT3"/>
<comment type="caution">
    <text evidence="7">The sequence shown here is derived from an EMBL/GenBank/DDBJ whole genome shotgun (WGS) entry which is preliminary data.</text>
</comment>
<keyword evidence="2 6" id="KW-0812">Transmembrane</keyword>
<evidence type="ECO:0000256" key="1">
    <source>
        <dbReference type="ARBA" id="ARBA00004167"/>
    </source>
</evidence>
<evidence type="ECO:0000256" key="6">
    <source>
        <dbReference type="SAM" id="Phobius"/>
    </source>
</evidence>
<gene>
    <name evidence="7" type="ORF">HOP12_01660</name>
</gene>
<protein>
    <recommendedName>
        <fullName evidence="9">HlyD family efflux transporter periplasmic adaptor subunit</fullName>
    </recommendedName>
</protein>
<comment type="subcellular location">
    <subcellularLocation>
        <location evidence="1">Membrane</location>
        <topology evidence="1">Single-pass membrane protein</topology>
    </subcellularLocation>
</comment>
<feature type="transmembrane region" description="Helical" evidence="6">
    <location>
        <begin position="21"/>
        <end position="40"/>
    </location>
</feature>
<evidence type="ECO:0000256" key="4">
    <source>
        <dbReference type="ARBA" id="ARBA00023136"/>
    </source>
</evidence>
<dbReference type="EMBL" id="JABFRW010000019">
    <property type="protein sequence ID" value="NOT32855.1"/>
    <property type="molecule type" value="Genomic_DNA"/>
</dbReference>
<evidence type="ECO:0000256" key="5">
    <source>
        <dbReference type="SAM" id="Coils"/>
    </source>
</evidence>
<dbReference type="PANTHER" id="PTHR30386">
    <property type="entry name" value="MEMBRANE FUSION SUBUNIT OF EMRAB-TOLC MULTIDRUG EFFLUX PUMP"/>
    <property type="match status" value="1"/>
</dbReference>
<evidence type="ECO:0000256" key="3">
    <source>
        <dbReference type="ARBA" id="ARBA00022989"/>
    </source>
</evidence>
<dbReference type="Proteomes" id="UP000580839">
    <property type="component" value="Unassembled WGS sequence"/>
</dbReference>
<dbReference type="GO" id="GO:0016020">
    <property type="term" value="C:membrane"/>
    <property type="evidence" value="ECO:0007669"/>
    <property type="project" value="UniProtKB-SubCell"/>
</dbReference>
<reference evidence="7 8" key="1">
    <citation type="submission" date="2020-04" db="EMBL/GenBank/DDBJ databases">
        <title>Metagenomic profiling of ammonia- and methane-oxidizing microorganisms in a Dutch drinking water treatment plant.</title>
        <authorList>
            <person name="Poghosyan L."/>
            <person name="Leucker S."/>
        </authorList>
    </citation>
    <scope>NUCLEOTIDE SEQUENCE [LARGE SCALE GENOMIC DNA]</scope>
    <source>
        <strain evidence="7">S-RSF-IL-03</strain>
    </source>
</reference>
<sequence>MRSAFLQTLTALDSDRGRFAAALFVAGAAILVGWVSWGVWGELPIQVFSQRARFESSDGVQVVRAAAAGLVVESRLTPSSHWNPGDTLVLLDDSPDREAWAAARTRLAALQRRHAAIRRQCQALLASATFARSVAVSDSTASRARGNEAEVMARSAERDAGRSASLLREGLVATAAHEHAMLEAERLRAAAQAALAGHARGIAEQLRARALAEDALAGAQADLAELEGELAQAQALGAGARAHLSHRAILASCRCQPVRVAALHTGSYVSQGDTLAWLSTDGPPSAHADFAPTDAIGRIAIGQSATIRAAHLARSGDRSWPARVRHLAPEPQNGSVRVELSLEASHRASREFPYGLPLIVEVTVGTGSPLELLLLGARQRSRRGGAGPSTR</sequence>
<keyword evidence="5" id="KW-0175">Coiled coil</keyword>
<keyword evidence="3 6" id="KW-1133">Transmembrane helix</keyword>